<dbReference type="InterPro" id="IPR009531">
    <property type="entry name" value="DUF1150"/>
</dbReference>
<comment type="caution">
    <text evidence="1">The sequence shown here is derived from an EMBL/GenBank/DDBJ whole genome shotgun (WGS) entry which is preliminary data.</text>
</comment>
<proteinExistence type="predicted"/>
<evidence type="ECO:0000313" key="1">
    <source>
        <dbReference type="EMBL" id="MYZ47643.1"/>
    </source>
</evidence>
<dbReference type="Pfam" id="PF06620">
    <property type="entry name" value="DUF1150"/>
    <property type="match status" value="1"/>
</dbReference>
<sequence length="84" mass="9176">MAETQSKAMPAEVFERLGGGEIAYLRQIRSEEVRAIFPQAPQLEPGMDLWALISAEGKPIMLTDNRAAALANASEHDLETVSVH</sequence>
<keyword evidence="2" id="KW-1185">Reference proteome</keyword>
<gene>
    <name evidence="1" type="ORF">E4O86_07945</name>
</gene>
<accession>A0A964WT50</accession>
<dbReference type="AlphaFoldDB" id="A0A964WT50"/>
<reference evidence="1" key="1">
    <citation type="submission" date="2019-03" db="EMBL/GenBank/DDBJ databases">
        <title>Afifella sp. nov., isolated from activated sludge.</title>
        <authorList>
            <person name="Li Q."/>
            <person name="Liu Y."/>
        </authorList>
    </citation>
    <scope>NUCLEOTIDE SEQUENCE</scope>
    <source>
        <strain evidence="1">L72</strain>
    </source>
</reference>
<dbReference type="Proteomes" id="UP000773614">
    <property type="component" value="Unassembled WGS sequence"/>
</dbReference>
<evidence type="ECO:0000313" key="2">
    <source>
        <dbReference type="Proteomes" id="UP000773614"/>
    </source>
</evidence>
<dbReference type="RefSeq" id="WP_161139988.1">
    <property type="nucleotide sequence ID" value="NZ_SPKJ01000018.1"/>
</dbReference>
<dbReference type="EMBL" id="SPKJ01000018">
    <property type="protein sequence ID" value="MYZ47643.1"/>
    <property type="molecule type" value="Genomic_DNA"/>
</dbReference>
<protein>
    <submittedName>
        <fullName evidence="1">DUF1150 domain-containing protein</fullName>
    </submittedName>
</protein>
<organism evidence="1 2">
    <name type="scientific">Propylenella binzhouense</name>
    <dbReference type="NCBI Taxonomy" id="2555902"/>
    <lineage>
        <taxon>Bacteria</taxon>
        <taxon>Pseudomonadati</taxon>
        <taxon>Pseudomonadota</taxon>
        <taxon>Alphaproteobacteria</taxon>
        <taxon>Hyphomicrobiales</taxon>
        <taxon>Propylenellaceae</taxon>
        <taxon>Propylenella</taxon>
    </lineage>
</organism>
<name>A0A964WT50_9HYPH</name>
<dbReference type="OrthoDB" id="7865555at2"/>